<evidence type="ECO:0000313" key="4">
    <source>
        <dbReference type="Proteomes" id="UP001206548"/>
    </source>
</evidence>
<dbReference type="Gene3D" id="3.40.50.2000">
    <property type="entry name" value="Glycogen Phosphorylase B"/>
    <property type="match status" value="2"/>
</dbReference>
<accession>A0ABT2F5J8</accession>
<dbReference type="Pfam" id="PF00534">
    <property type="entry name" value="Glycos_transf_1"/>
    <property type="match status" value="1"/>
</dbReference>
<evidence type="ECO:0000259" key="1">
    <source>
        <dbReference type="Pfam" id="PF00534"/>
    </source>
</evidence>
<dbReference type="InterPro" id="IPR001296">
    <property type="entry name" value="Glyco_trans_1"/>
</dbReference>
<evidence type="ECO:0000259" key="2">
    <source>
        <dbReference type="Pfam" id="PF13439"/>
    </source>
</evidence>
<dbReference type="PANTHER" id="PTHR45947:SF3">
    <property type="entry name" value="SULFOQUINOVOSYL TRANSFERASE SQD2"/>
    <property type="match status" value="1"/>
</dbReference>
<comment type="caution">
    <text evidence="3">The sequence shown here is derived from an EMBL/GenBank/DDBJ whole genome shotgun (WGS) entry which is preliminary data.</text>
</comment>
<dbReference type="CDD" id="cd03801">
    <property type="entry name" value="GT4_PimA-like"/>
    <property type="match status" value="1"/>
</dbReference>
<dbReference type="SUPFAM" id="SSF53756">
    <property type="entry name" value="UDP-Glycosyltransferase/glycogen phosphorylase"/>
    <property type="match status" value="1"/>
</dbReference>
<reference evidence="3 4" key="1">
    <citation type="journal article" date="2023" name="Int. J. Syst. Evol. Microbiol.">
        <title>Streptococcus sciuri sp. nov., Staphylococcus marylandisciuri sp. nov. and Staphylococcus americanisciuri sp. nov., isolated from faeces of eastern grey squirrel (Sciurus carolinensis).</title>
        <authorList>
            <person name="Volokhov D.V."/>
            <person name="Zagorodnyaya T.A."/>
            <person name="Furtak V.A."/>
            <person name="Nattanmai G."/>
            <person name="Randall L."/>
            <person name="Jose S."/>
            <person name="Gao Y."/>
            <person name="Eisenberg T."/>
            <person name="Delmonte P."/>
            <person name="Blom J."/>
            <person name="Mitchell K.K."/>
        </authorList>
    </citation>
    <scope>NUCLEOTIDE SEQUENCE [LARGE SCALE GENOMIC DNA]</scope>
    <source>
        <strain evidence="3 4">SQ9-PEA</strain>
    </source>
</reference>
<dbReference type="Pfam" id="PF13439">
    <property type="entry name" value="Glyco_transf_4"/>
    <property type="match status" value="1"/>
</dbReference>
<sequence>MKHNIMYFSSVSDLTSGASHSLVKLVSLVQKAGHNVVVILTEHGPIEDKLKQEKISYHVIKQCSWNVWMKNVADKKDFIYHLKYPLRQFINKLAIQKITRLVRQYHIDVIHMNTLTSFVGAEVAKREHIKLVWHIREFMEEDLGIEFCQPKKAVALVHQANATIAISQAIDIKFAPIFAVDCHEVIYNGVSIEDYFIDKTPFSAGTIRLLSSGRIMPGKGQKDLLLALAMLSEQTRRKIVCDMIGNVESQAYFDELMSIKEKYQLDNVHFHGFQNDTKAFFEKADVLCVCSKKEAFGRITVEGMLSGALVIGTNSGGTKEIIDHHKTGYLYSPENAKELCTILEEVVKHQEKAQKIAKKGQNKAIKMFSDTANAHSVTSVYDCV</sequence>
<name>A0ABT2F5J8_9STRE</name>
<proteinExistence type="predicted"/>
<feature type="domain" description="Glycosyl transferase family 1" evidence="1">
    <location>
        <begin position="199"/>
        <end position="362"/>
    </location>
</feature>
<dbReference type="RefSeq" id="WP_259136946.1">
    <property type="nucleotide sequence ID" value="NZ_JANUXX010000001.1"/>
</dbReference>
<dbReference type="InterPro" id="IPR050194">
    <property type="entry name" value="Glycosyltransferase_grp1"/>
</dbReference>
<protein>
    <submittedName>
        <fullName evidence="3">Glycosyltransferase family 4 protein</fullName>
    </submittedName>
</protein>
<gene>
    <name evidence="3" type="ORF">NXS10_01670</name>
</gene>
<dbReference type="InterPro" id="IPR028098">
    <property type="entry name" value="Glyco_trans_4-like_N"/>
</dbReference>
<dbReference type="PANTHER" id="PTHR45947">
    <property type="entry name" value="SULFOQUINOVOSYL TRANSFERASE SQD2"/>
    <property type="match status" value="1"/>
</dbReference>
<organism evidence="3 4">
    <name type="scientific">Streptococcus sciuri</name>
    <dbReference type="NCBI Taxonomy" id="2973939"/>
    <lineage>
        <taxon>Bacteria</taxon>
        <taxon>Bacillati</taxon>
        <taxon>Bacillota</taxon>
        <taxon>Bacilli</taxon>
        <taxon>Lactobacillales</taxon>
        <taxon>Streptococcaceae</taxon>
        <taxon>Streptococcus</taxon>
    </lineage>
</organism>
<feature type="domain" description="Glycosyltransferase subfamily 4-like N-terminal" evidence="2">
    <location>
        <begin position="16"/>
        <end position="193"/>
    </location>
</feature>
<dbReference type="EMBL" id="JANUXX010000001">
    <property type="protein sequence ID" value="MCS4487687.1"/>
    <property type="molecule type" value="Genomic_DNA"/>
</dbReference>
<dbReference type="Proteomes" id="UP001206548">
    <property type="component" value="Unassembled WGS sequence"/>
</dbReference>
<evidence type="ECO:0000313" key="3">
    <source>
        <dbReference type="EMBL" id="MCS4487687.1"/>
    </source>
</evidence>
<keyword evidence="4" id="KW-1185">Reference proteome</keyword>